<evidence type="ECO:0000256" key="6">
    <source>
        <dbReference type="ARBA" id="ARBA00022490"/>
    </source>
</evidence>
<sequence>MYSELAEIPLPSTAQFVTRHDQAGPTVVEVSYTIRDHIRKCKRTVAKSIVFSADSTSIPAVTALHDVDVVAQLISSSGRRRAVLRKASGSRFVEIWTDGLLETSMNVTEYHGEFYADEFIGSLSFSPSETSILYAADDKSPEGDDPFEKFRYNPDFGEGLHGKRSPVIFIFRWDKPSTADPCKITLSRLRTAKEIRFGQAVFSPNSEKIIYAIGYELTVDGRMLGIKGCFNRPSGIWQLVISSELPAENTKNSSAHIDTTEQKLTPAHQSCRSPRILTHKGKSTLIWLACATGGAHLATSSLHSLDISLDASTALDIQSGHNPLVGIVDKPATDGFPGLYPPYSLLVSPSVFPASSWSGASIILHSQWGSRITVLQISLADGTIKNLTPSSDNDLSSWSVLATDGRSLVVCSRSSPSVPYEIMLGKIDKSGPVIWRSLDKPDLPEYVRSALASIKTTIVPIPGRPLVETILIQGRVGTGASVPPCITSPHGGPHGGSTTAFSPTTSALVVEGYTISFPNYTGTPGYGEAFLQGLIGRCGELDVQDCIAAARHLISIGISREGPGMQLITGGSHGGFLTGHLIGQFPTFFSAAILRNPVISAGDISSSDIRDWYFSEFGISYPLLSSTPSSSSNDSLSHSQWPPLVTPQIFATLQAASPIAHVDSVRVPVLLLIGAADRRVAPSQGIDYYHALRARYAQKDGDSKLRVEMLIFEGESHPLDGVEAAKASFEATKRWFAAAQSTIL</sequence>
<dbReference type="PANTHER" id="PTHR42776">
    <property type="entry name" value="SERINE PEPTIDASE S9 FAMILY MEMBER"/>
    <property type="match status" value="1"/>
</dbReference>
<protein>
    <recommendedName>
        <fullName evidence="5">acylaminoacyl-peptidase</fullName>
        <ecNumber evidence="5">3.4.19.1</ecNumber>
    </recommendedName>
    <alternativeName>
        <fullName evidence="8">Dipeptidyl-peptidase V</fullName>
    </alternativeName>
</protein>
<dbReference type="SUPFAM" id="SSF53474">
    <property type="entry name" value="alpha/beta-Hydrolases"/>
    <property type="match status" value="1"/>
</dbReference>
<dbReference type="InterPro" id="IPR045550">
    <property type="entry name" value="AARE_N"/>
</dbReference>
<dbReference type="STRING" id="685588.A0A067T4U6"/>
<dbReference type="Pfam" id="PF19283">
    <property type="entry name" value="APEH_N"/>
    <property type="match status" value="1"/>
</dbReference>
<dbReference type="EC" id="3.4.19.1" evidence="5"/>
<evidence type="ECO:0000256" key="3">
    <source>
        <dbReference type="ARBA" id="ARBA00010040"/>
    </source>
</evidence>
<reference evidence="12" key="1">
    <citation type="journal article" date="2014" name="Proc. Natl. Acad. Sci. U.S.A.">
        <title>Extensive sampling of basidiomycete genomes demonstrates inadequacy of the white-rot/brown-rot paradigm for wood decay fungi.</title>
        <authorList>
            <person name="Riley R."/>
            <person name="Salamov A.A."/>
            <person name="Brown D.W."/>
            <person name="Nagy L.G."/>
            <person name="Floudas D."/>
            <person name="Held B.W."/>
            <person name="Levasseur A."/>
            <person name="Lombard V."/>
            <person name="Morin E."/>
            <person name="Otillar R."/>
            <person name="Lindquist E.A."/>
            <person name="Sun H."/>
            <person name="LaButti K.M."/>
            <person name="Schmutz J."/>
            <person name="Jabbour D."/>
            <person name="Luo H."/>
            <person name="Baker S.E."/>
            <person name="Pisabarro A.G."/>
            <person name="Walton J.D."/>
            <person name="Blanchette R.A."/>
            <person name="Henrissat B."/>
            <person name="Martin F."/>
            <person name="Cullen D."/>
            <person name="Hibbett D.S."/>
            <person name="Grigoriev I.V."/>
        </authorList>
    </citation>
    <scope>NUCLEOTIDE SEQUENCE [LARGE SCALE GENOMIC DNA]</scope>
    <source>
        <strain evidence="12">CBS 339.88</strain>
    </source>
</reference>
<comment type="similarity">
    <text evidence="3">Belongs to the peptidase S9C family.</text>
</comment>
<evidence type="ECO:0000256" key="7">
    <source>
        <dbReference type="ARBA" id="ARBA00022801"/>
    </source>
</evidence>
<evidence type="ECO:0000256" key="5">
    <source>
        <dbReference type="ARBA" id="ARBA00012917"/>
    </source>
</evidence>
<evidence type="ECO:0000256" key="4">
    <source>
        <dbReference type="ARBA" id="ARBA00011881"/>
    </source>
</evidence>
<dbReference type="AlphaFoldDB" id="A0A067T4U6"/>
<evidence type="ECO:0000313" key="11">
    <source>
        <dbReference type="EMBL" id="KDR78215.1"/>
    </source>
</evidence>
<dbReference type="EMBL" id="KL142375">
    <property type="protein sequence ID" value="KDR78215.1"/>
    <property type="molecule type" value="Genomic_DNA"/>
</dbReference>
<accession>A0A067T4U6</accession>
<keyword evidence="6" id="KW-0963">Cytoplasm</keyword>
<dbReference type="OrthoDB" id="43744at2759"/>
<comment type="catalytic activity">
    <reaction evidence="1">
        <text>Cleavage of an N-acetyl or N-formyl amino acid from the N-terminus of a polypeptide.</text>
        <dbReference type="EC" id="3.4.19.1"/>
    </reaction>
</comment>
<evidence type="ECO:0000256" key="1">
    <source>
        <dbReference type="ARBA" id="ARBA00000721"/>
    </source>
</evidence>
<name>A0A067T4U6_GALM3</name>
<keyword evidence="12" id="KW-1185">Reference proteome</keyword>
<evidence type="ECO:0000259" key="9">
    <source>
        <dbReference type="Pfam" id="PF00326"/>
    </source>
</evidence>
<dbReference type="Proteomes" id="UP000027222">
    <property type="component" value="Unassembled WGS sequence"/>
</dbReference>
<evidence type="ECO:0000313" key="12">
    <source>
        <dbReference type="Proteomes" id="UP000027222"/>
    </source>
</evidence>
<evidence type="ECO:0000256" key="8">
    <source>
        <dbReference type="ARBA" id="ARBA00032829"/>
    </source>
</evidence>
<dbReference type="Pfam" id="PF00326">
    <property type="entry name" value="Peptidase_S9"/>
    <property type="match status" value="2"/>
</dbReference>
<feature type="domain" description="Peptidase S9 prolyl oligopeptidase catalytic" evidence="9">
    <location>
        <begin position="501"/>
        <end position="601"/>
    </location>
</feature>
<dbReference type="GO" id="GO:0004252">
    <property type="term" value="F:serine-type endopeptidase activity"/>
    <property type="evidence" value="ECO:0007669"/>
    <property type="project" value="TreeGrafter"/>
</dbReference>
<dbReference type="InterPro" id="IPR029058">
    <property type="entry name" value="AB_hydrolase_fold"/>
</dbReference>
<dbReference type="Gene3D" id="3.40.50.1820">
    <property type="entry name" value="alpha/beta hydrolase"/>
    <property type="match status" value="1"/>
</dbReference>
<dbReference type="GO" id="GO:0005737">
    <property type="term" value="C:cytoplasm"/>
    <property type="evidence" value="ECO:0007669"/>
    <property type="project" value="UniProtKB-SubCell"/>
</dbReference>
<proteinExistence type="inferred from homology"/>
<evidence type="ECO:0000259" key="10">
    <source>
        <dbReference type="Pfam" id="PF19283"/>
    </source>
</evidence>
<comment type="subcellular location">
    <subcellularLocation>
        <location evidence="2">Cytoplasm</location>
    </subcellularLocation>
</comment>
<feature type="domain" description="Acylamino-acid-releasing enzyme N-terminal" evidence="10">
    <location>
        <begin position="28"/>
        <end position="429"/>
    </location>
</feature>
<keyword evidence="7" id="KW-0378">Hydrolase</keyword>
<organism evidence="11 12">
    <name type="scientific">Galerina marginata (strain CBS 339.88)</name>
    <dbReference type="NCBI Taxonomy" id="685588"/>
    <lineage>
        <taxon>Eukaryota</taxon>
        <taxon>Fungi</taxon>
        <taxon>Dikarya</taxon>
        <taxon>Basidiomycota</taxon>
        <taxon>Agaricomycotina</taxon>
        <taxon>Agaricomycetes</taxon>
        <taxon>Agaricomycetidae</taxon>
        <taxon>Agaricales</taxon>
        <taxon>Agaricineae</taxon>
        <taxon>Strophariaceae</taxon>
        <taxon>Galerina</taxon>
    </lineage>
</organism>
<dbReference type="GO" id="GO:0008242">
    <property type="term" value="F:omega peptidase activity"/>
    <property type="evidence" value="ECO:0007669"/>
    <property type="project" value="UniProtKB-EC"/>
</dbReference>
<dbReference type="HOGENOM" id="CLU_014230_1_0_1"/>
<evidence type="ECO:0000256" key="2">
    <source>
        <dbReference type="ARBA" id="ARBA00004496"/>
    </source>
</evidence>
<gene>
    <name evidence="11" type="ORF">GALMADRAFT_245272</name>
</gene>
<comment type="subunit">
    <text evidence="4">Homotetramer.</text>
</comment>
<dbReference type="InterPro" id="IPR001375">
    <property type="entry name" value="Peptidase_S9_cat"/>
</dbReference>
<feature type="domain" description="Peptidase S9 prolyl oligopeptidase catalytic" evidence="9">
    <location>
        <begin position="651"/>
        <end position="737"/>
    </location>
</feature>
<dbReference type="SUPFAM" id="SSF82171">
    <property type="entry name" value="DPP6 N-terminal domain-like"/>
    <property type="match status" value="1"/>
</dbReference>
<dbReference type="GO" id="GO:0006508">
    <property type="term" value="P:proteolysis"/>
    <property type="evidence" value="ECO:0007669"/>
    <property type="project" value="InterPro"/>
</dbReference>
<dbReference type="PANTHER" id="PTHR42776:SF4">
    <property type="entry name" value="ACYLAMINO-ACID-RELEASING ENZYME"/>
    <property type="match status" value="1"/>
</dbReference>